<feature type="region of interest" description="Disordered" evidence="1">
    <location>
        <begin position="82"/>
        <end position="206"/>
    </location>
</feature>
<dbReference type="EMBL" id="BMAW01123428">
    <property type="protein sequence ID" value="GFU03218.1"/>
    <property type="molecule type" value="Genomic_DNA"/>
</dbReference>
<reference evidence="2" key="1">
    <citation type="submission" date="2020-08" db="EMBL/GenBank/DDBJ databases">
        <title>Multicomponent nature underlies the extraordinary mechanical properties of spider dragline silk.</title>
        <authorList>
            <person name="Kono N."/>
            <person name="Nakamura H."/>
            <person name="Mori M."/>
            <person name="Yoshida Y."/>
            <person name="Ohtoshi R."/>
            <person name="Malay A.D."/>
            <person name="Moran D.A.P."/>
            <person name="Tomita M."/>
            <person name="Numata K."/>
            <person name="Arakawa K."/>
        </authorList>
    </citation>
    <scope>NUCLEOTIDE SEQUENCE</scope>
</reference>
<evidence type="ECO:0000313" key="2">
    <source>
        <dbReference type="EMBL" id="GFU03218.1"/>
    </source>
</evidence>
<sequence length="206" mass="23336">MHIRELMESCHSHFVRVRIGGDRDREYRGAVHSRVQLSHLARTPEGARTPIDLQGPGSRYALFKTRRQPSPLTETRENIIPKKILESHPNEKEATIGNDTPLVRGVDPETSHDERRRLNRRRETPYGRAPTEEETTAQSPERNAPNPKPEPDTRTERTKAPDDPCPRKGSPTPRTPESESQEPVRTRTSRPLVPHGHNSPTSSPPV</sequence>
<keyword evidence="3" id="KW-1185">Reference proteome</keyword>
<name>A0A8X6Q5A9_NEPPI</name>
<dbReference type="Proteomes" id="UP000887013">
    <property type="component" value="Unassembled WGS sequence"/>
</dbReference>
<evidence type="ECO:0000313" key="3">
    <source>
        <dbReference type="Proteomes" id="UP000887013"/>
    </source>
</evidence>
<dbReference type="AlphaFoldDB" id="A0A8X6Q5A9"/>
<organism evidence="2 3">
    <name type="scientific">Nephila pilipes</name>
    <name type="common">Giant wood spider</name>
    <name type="synonym">Nephila maculata</name>
    <dbReference type="NCBI Taxonomy" id="299642"/>
    <lineage>
        <taxon>Eukaryota</taxon>
        <taxon>Metazoa</taxon>
        <taxon>Ecdysozoa</taxon>
        <taxon>Arthropoda</taxon>
        <taxon>Chelicerata</taxon>
        <taxon>Arachnida</taxon>
        <taxon>Araneae</taxon>
        <taxon>Araneomorphae</taxon>
        <taxon>Entelegynae</taxon>
        <taxon>Araneoidea</taxon>
        <taxon>Nephilidae</taxon>
        <taxon>Nephila</taxon>
    </lineage>
</organism>
<evidence type="ECO:0000256" key="1">
    <source>
        <dbReference type="SAM" id="MobiDB-lite"/>
    </source>
</evidence>
<feature type="compositionally biased region" description="Basic and acidic residues" evidence="1">
    <location>
        <begin position="149"/>
        <end position="166"/>
    </location>
</feature>
<gene>
    <name evidence="2" type="ORF">NPIL_513591</name>
</gene>
<accession>A0A8X6Q5A9</accession>
<proteinExistence type="predicted"/>
<feature type="compositionally biased region" description="Basic and acidic residues" evidence="1">
    <location>
        <begin position="82"/>
        <end position="94"/>
    </location>
</feature>
<comment type="caution">
    <text evidence="2">The sequence shown here is derived from an EMBL/GenBank/DDBJ whole genome shotgun (WGS) entry which is preliminary data.</text>
</comment>
<feature type="compositionally biased region" description="Basic and acidic residues" evidence="1">
    <location>
        <begin position="106"/>
        <end position="125"/>
    </location>
</feature>
<protein>
    <submittedName>
        <fullName evidence="2">Uncharacterized protein</fullName>
    </submittedName>
</protein>